<proteinExistence type="predicted"/>
<dbReference type="AlphaFoldDB" id="M1BZC0"/>
<dbReference type="HOGENOM" id="CLU_2709614_0_0_1"/>
<reference evidence="1" key="2">
    <citation type="submission" date="2015-06" db="UniProtKB">
        <authorList>
            <consortium name="EnsemblPlants"/>
        </authorList>
    </citation>
    <scope>IDENTIFICATION</scope>
    <source>
        <strain evidence="1">DM1-3 516 R44</strain>
    </source>
</reference>
<keyword evidence="2" id="KW-1185">Reference proteome</keyword>
<name>M1BZC0_SOLTU</name>
<dbReference type="InParanoid" id="M1BZC0"/>
<dbReference type="Gramene" id="PGSC0003DMT400056351">
    <property type="protein sequence ID" value="PGSC0003DMT400056351"/>
    <property type="gene ID" value="PGSC0003DMG400021894"/>
</dbReference>
<protein>
    <submittedName>
        <fullName evidence="1">Uncharacterized protein</fullName>
    </submittedName>
</protein>
<evidence type="ECO:0000313" key="2">
    <source>
        <dbReference type="Proteomes" id="UP000011115"/>
    </source>
</evidence>
<dbReference type="Proteomes" id="UP000011115">
    <property type="component" value="Unassembled WGS sequence"/>
</dbReference>
<evidence type="ECO:0000313" key="1">
    <source>
        <dbReference type="EnsemblPlants" id="PGSC0003DMT400056351"/>
    </source>
</evidence>
<accession>M1BZC0</accession>
<dbReference type="EnsemblPlants" id="PGSC0003DMT400056351">
    <property type="protein sequence ID" value="PGSC0003DMT400056351"/>
    <property type="gene ID" value="PGSC0003DMG400021894"/>
</dbReference>
<reference evidence="2" key="1">
    <citation type="journal article" date="2011" name="Nature">
        <title>Genome sequence and analysis of the tuber crop potato.</title>
        <authorList>
            <consortium name="The Potato Genome Sequencing Consortium"/>
        </authorList>
    </citation>
    <scope>NUCLEOTIDE SEQUENCE [LARGE SCALE GENOMIC DNA]</scope>
    <source>
        <strain evidence="2">cv. DM1-3 516 R44</strain>
    </source>
</reference>
<dbReference type="PaxDb" id="4113-PGSC0003DMT400056351"/>
<sequence>MGKTVLCTRFQTKSPKIRMKRSRGGCCRGSCGSYCLLTREGEDVYRVVHVCYRLLHLHVVCCSVSGCRLLLLL</sequence>
<organism evidence="1 2">
    <name type="scientific">Solanum tuberosum</name>
    <name type="common">Potato</name>
    <dbReference type="NCBI Taxonomy" id="4113"/>
    <lineage>
        <taxon>Eukaryota</taxon>
        <taxon>Viridiplantae</taxon>
        <taxon>Streptophyta</taxon>
        <taxon>Embryophyta</taxon>
        <taxon>Tracheophyta</taxon>
        <taxon>Spermatophyta</taxon>
        <taxon>Magnoliopsida</taxon>
        <taxon>eudicotyledons</taxon>
        <taxon>Gunneridae</taxon>
        <taxon>Pentapetalae</taxon>
        <taxon>asterids</taxon>
        <taxon>lamiids</taxon>
        <taxon>Solanales</taxon>
        <taxon>Solanaceae</taxon>
        <taxon>Solanoideae</taxon>
        <taxon>Solaneae</taxon>
        <taxon>Solanum</taxon>
    </lineage>
</organism>